<evidence type="ECO:0000313" key="2">
    <source>
        <dbReference type="Proteomes" id="UP000266861"/>
    </source>
</evidence>
<dbReference type="EMBL" id="PQFF01000260">
    <property type="protein sequence ID" value="RHZ69306.1"/>
    <property type="molecule type" value="Genomic_DNA"/>
</dbReference>
<comment type="caution">
    <text evidence="1">The sequence shown here is derived from an EMBL/GenBank/DDBJ whole genome shotgun (WGS) entry which is preliminary data.</text>
</comment>
<name>A0A397I693_9GLOM</name>
<dbReference type="AlphaFoldDB" id="A0A397I693"/>
<accession>A0A397I693</accession>
<dbReference type="Proteomes" id="UP000266861">
    <property type="component" value="Unassembled WGS sequence"/>
</dbReference>
<keyword evidence="2" id="KW-1185">Reference proteome</keyword>
<gene>
    <name evidence="1" type="ORF">Glove_284g66</name>
</gene>
<protein>
    <submittedName>
        <fullName evidence="1">Uncharacterized protein</fullName>
    </submittedName>
</protein>
<reference evidence="1 2" key="1">
    <citation type="submission" date="2018-08" db="EMBL/GenBank/DDBJ databases">
        <title>Genome and evolution of the arbuscular mycorrhizal fungus Diversispora epigaea (formerly Glomus versiforme) and its bacterial endosymbionts.</title>
        <authorList>
            <person name="Sun X."/>
            <person name="Fei Z."/>
            <person name="Harrison M."/>
        </authorList>
    </citation>
    <scope>NUCLEOTIDE SEQUENCE [LARGE SCALE GENOMIC DNA]</scope>
    <source>
        <strain evidence="1 2">IT104</strain>
    </source>
</reference>
<evidence type="ECO:0000313" key="1">
    <source>
        <dbReference type="EMBL" id="RHZ69306.1"/>
    </source>
</evidence>
<sequence>MQSVPLGNDQNSELSLVTKTVPLGNNQIHIILTESDFPKTEVSELDQDNEIDKNQIIEQGLIEEMNLSTERQSLIDSAIDNTSTTEINISCDISENKGSSQHLSYLFKTAIKSRQQEILNWYCYSLEFENRVHSIATDGKIKDKIARTMIYKEMKPFLPNISQDNLQKKLLELENFLCYSGKRELG</sequence>
<organism evidence="1 2">
    <name type="scientific">Diversispora epigaea</name>
    <dbReference type="NCBI Taxonomy" id="1348612"/>
    <lineage>
        <taxon>Eukaryota</taxon>
        <taxon>Fungi</taxon>
        <taxon>Fungi incertae sedis</taxon>
        <taxon>Mucoromycota</taxon>
        <taxon>Glomeromycotina</taxon>
        <taxon>Glomeromycetes</taxon>
        <taxon>Diversisporales</taxon>
        <taxon>Diversisporaceae</taxon>
        <taxon>Diversispora</taxon>
    </lineage>
</organism>
<dbReference type="OrthoDB" id="2429767at2759"/>
<proteinExistence type="predicted"/>